<dbReference type="AlphaFoldDB" id="A0A7C8I634"/>
<feature type="compositionally biased region" description="Polar residues" evidence="1">
    <location>
        <begin position="291"/>
        <end position="317"/>
    </location>
</feature>
<dbReference type="EMBL" id="JAADJZ010000011">
    <property type="protein sequence ID" value="KAF2871729.1"/>
    <property type="molecule type" value="Genomic_DNA"/>
</dbReference>
<feature type="region of interest" description="Disordered" evidence="1">
    <location>
        <begin position="179"/>
        <end position="199"/>
    </location>
</feature>
<keyword evidence="3" id="KW-1185">Reference proteome</keyword>
<comment type="caution">
    <text evidence="2">The sequence shown here is derived from an EMBL/GenBank/DDBJ whole genome shotgun (WGS) entry which is preliminary data.</text>
</comment>
<proteinExistence type="predicted"/>
<feature type="region of interest" description="Disordered" evidence="1">
    <location>
        <begin position="667"/>
        <end position="694"/>
    </location>
</feature>
<name>A0A7C8I634_9PLEO</name>
<sequence>MHESFLGTSYFAKLPLDDQRRCYHVLVGQEPPPTMELTTPPPGSRTLNTAAVRVARPRISTHVSSPALHTAMQQTPAYLGPLRSEQPNSSLHPTGPHVLQAHAVPIYSSVGRDGHPRYRPVSAPNAPSANQNPSPKTNVTNGSRPDLVQPQAPQQQTHKPVYVAARVVEVKTVHNRVQTQMVSSHSSGPSMGNPPRKPMPNSNVGYMVHGQSSAPAPLGAPFQVQTAAPVRSATAVATTGVRSSHNPIPQKSQQGAHNAPSHVSSSNIGPRPVEPYRISQATSAGVRPQARASSHTHQHISNSVDTHASAQPQYNNVEHSRHTSPGLKLVGPQGVYTSPPKPAQPIQSAPHIPPTQTYQSSSHPAQPFTHQTQQLPTRSLNEDAASQAHLQQPVAPLPVGNPQARAAPPQGLPASLMIGGSRPQRHSTSQPRQVNGVPMLLTSHQGYYSPPSSAPNSTHPSPQAKPASVAGYKAYSVPISPPMPPATAPAKLQHPPPMLHMEAAMAPAQHVTSQYGVPSVPVAARQTSPARDPHAYHVNTSSSVLPTPAYNHHTSHTETTMTAGATMVTAAAIPTAGYGAHFYTTNEQTTTHIHHENYANHPHHMPSELPASTPTPPLLQLQSPFLRDAALAIAETPSSAYQTPIDWQQVPAPLQTKLRLSIQPQLSVQTHQHNDNQAAAPADSPSASDDFTPTHQRNISLESHSSEELAAEYRLELPDSGDMFKSPIELVEGGLSWGVGMVGVGVRVGVSRWCWGSGGWRRIMRGMGMRSMIGDGGSGRSLL</sequence>
<gene>
    <name evidence="2" type="ORF">BDV95DRAFT_594793</name>
</gene>
<feature type="compositionally biased region" description="Polar residues" evidence="1">
    <location>
        <begin position="354"/>
        <end position="379"/>
    </location>
</feature>
<dbReference type="OrthoDB" id="10066232at2759"/>
<evidence type="ECO:0000313" key="2">
    <source>
        <dbReference type="EMBL" id="KAF2871729.1"/>
    </source>
</evidence>
<feature type="region of interest" description="Disordered" evidence="1">
    <location>
        <begin position="109"/>
        <end position="159"/>
    </location>
</feature>
<feature type="compositionally biased region" description="Low complexity" evidence="1">
    <location>
        <begin position="120"/>
        <end position="135"/>
    </location>
</feature>
<accession>A0A7C8I634</accession>
<feature type="compositionally biased region" description="Polar residues" evidence="1">
    <location>
        <begin position="235"/>
        <end position="268"/>
    </location>
</feature>
<reference evidence="2 3" key="1">
    <citation type="submission" date="2020-01" db="EMBL/GenBank/DDBJ databases">
        <authorList>
            <consortium name="DOE Joint Genome Institute"/>
            <person name="Haridas S."/>
            <person name="Albert R."/>
            <person name="Binder M."/>
            <person name="Bloem J."/>
            <person name="Labutti K."/>
            <person name="Salamov A."/>
            <person name="Andreopoulos B."/>
            <person name="Baker S.E."/>
            <person name="Barry K."/>
            <person name="Bills G."/>
            <person name="Bluhm B.H."/>
            <person name="Cannon C."/>
            <person name="Castanera R."/>
            <person name="Culley D.E."/>
            <person name="Daum C."/>
            <person name="Ezra D."/>
            <person name="Gonzalez J.B."/>
            <person name="Henrissat B."/>
            <person name="Kuo A."/>
            <person name="Liang C."/>
            <person name="Lipzen A."/>
            <person name="Lutzoni F."/>
            <person name="Magnuson J."/>
            <person name="Mondo S."/>
            <person name="Nolan M."/>
            <person name="Ohm R."/>
            <person name="Pangilinan J."/>
            <person name="Park H.-J.H."/>
            <person name="Ramirez L."/>
            <person name="Alfaro M."/>
            <person name="Sun H."/>
            <person name="Tritt A."/>
            <person name="Yoshinaga Y."/>
            <person name="Zwiers L.-H.L."/>
            <person name="Turgeon B.G."/>
            <person name="Goodwin S.B."/>
            <person name="Spatafora J.W."/>
            <person name="Crous P.W."/>
            <person name="Grigoriev I.V."/>
        </authorList>
    </citation>
    <scope>NUCLEOTIDE SEQUENCE [LARGE SCALE GENOMIC DNA]</scope>
    <source>
        <strain evidence="2 3">CBS 611.86</strain>
    </source>
</reference>
<evidence type="ECO:0000313" key="3">
    <source>
        <dbReference type="Proteomes" id="UP000481861"/>
    </source>
</evidence>
<organism evidence="2 3">
    <name type="scientific">Massariosphaeria phaeospora</name>
    <dbReference type="NCBI Taxonomy" id="100035"/>
    <lineage>
        <taxon>Eukaryota</taxon>
        <taxon>Fungi</taxon>
        <taxon>Dikarya</taxon>
        <taxon>Ascomycota</taxon>
        <taxon>Pezizomycotina</taxon>
        <taxon>Dothideomycetes</taxon>
        <taxon>Pleosporomycetidae</taxon>
        <taxon>Pleosporales</taxon>
        <taxon>Pleosporales incertae sedis</taxon>
        <taxon>Massariosphaeria</taxon>
    </lineage>
</organism>
<feature type="compositionally biased region" description="Low complexity" evidence="1">
    <location>
        <begin position="678"/>
        <end position="690"/>
    </location>
</feature>
<protein>
    <submittedName>
        <fullName evidence="2">Uncharacterized protein</fullName>
    </submittedName>
</protein>
<evidence type="ECO:0000256" key="1">
    <source>
        <dbReference type="SAM" id="MobiDB-lite"/>
    </source>
</evidence>
<dbReference type="Proteomes" id="UP000481861">
    <property type="component" value="Unassembled WGS sequence"/>
</dbReference>
<feature type="compositionally biased region" description="Polar residues" evidence="1">
    <location>
        <begin position="442"/>
        <end position="461"/>
    </location>
</feature>
<feature type="compositionally biased region" description="Polar residues" evidence="1">
    <location>
        <begin position="179"/>
        <end position="190"/>
    </location>
</feature>
<feature type="compositionally biased region" description="Polar residues" evidence="1">
    <location>
        <begin position="667"/>
        <end position="677"/>
    </location>
</feature>
<feature type="region of interest" description="Disordered" evidence="1">
    <location>
        <begin position="235"/>
        <end position="466"/>
    </location>
</feature>